<comment type="caution">
    <text evidence="14">The sequence shown here is derived from an EMBL/GenBank/DDBJ whole genome shotgun (WGS) entry which is preliminary data.</text>
</comment>
<evidence type="ECO:0000256" key="6">
    <source>
        <dbReference type="ARBA" id="ARBA00022960"/>
    </source>
</evidence>
<evidence type="ECO:0000313" key="14">
    <source>
        <dbReference type="EMBL" id="KIA76175.1"/>
    </source>
</evidence>
<keyword evidence="8 11" id="KW-1133">Transmembrane helix</keyword>
<evidence type="ECO:0000256" key="8">
    <source>
        <dbReference type="ARBA" id="ARBA00022989"/>
    </source>
</evidence>
<dbReference type="InterPro" id="IPR036138">
    <property type="entry name" value="PBP_dimer_sf"/>
</dbReference>
<evidence type="ECO:0000256" key="3">
    <source>
        <dbReference type="ARBA" id="ARBA00022475"/>
    </source>
</evidence>
<evidence type="ECO:0000256" key="5">
    <source>
        <dbReference type="ARBA" id="ARBA00022692"/>
    </source>
</evidence>
<evidence type="ECO:0000313" key="15">
    <source>
        <dbReference type="Proteomes" id="UP000031307"/>
    </source>
</evidence>
<comment type="subcellular location">
    <subcellularLocation>
        <location evidence="2">Cell membrane</location>
    </subcellularLocation>
    <subcellularLocation>
        <location evidence="1">Membrane</location>
        <topology evidence="1">Single-pass membrane protein</topology>
    </subcellularLocation>
</comment>
<evidence type="ECO:0000256" key="11">
    <source>
        <dbReference type="SAM" id="Phobius"/>
    </source>
</evidence>
<evidence type="ECO:0000259" key="12">
    <source>
        <dbReference type="Pfam" id="PF00905"/>
    </source>
</evidence>
<dbReference type="PANTHER" id="PTHR30627">
    <property type="entry name" value="PEPTIDOGLYCAN D,D-TRANSPEPTIDASE"/>
    <property type="match status" value="1"/>
</dbReference>
<keyword evidence="9 11" id="KW-0472">Membrane</keyword>
<dbReference type="GO" id="GO:0009252">
    <property type="term" value="P:peptidoglycan biosynthetic process"/>
    <property type="evidence" value="ECO:0007669"/>
    <property type="project" value="UniProtKB-KW"/>
</dbReference>
<evidence type="ECO:0000259" key="13">
    <source>
        <dbReference type="Pfam" id="PF03717"/>
    </source>
</evidence>
<accession>A0A0C1C4S9</accession>
<dbReference type="GO" id="GO:0071972">
    <property type="term" value="F:peptidoglycan L,D-transpeptidase activity"/>
    <property type="evidence" value="ECO:0007669"/>
    <property type="project" value="TreeGrafter"/>
</dbReference>
<feature type="transmembrane region" description="Helical" evidence="11">
    <location>
        <begin position="31"/>
        <end position="50"/>
    </location>
</feature>
<proteinExistence type="predicted"/>
<keyword evidence="7" id="KW-0573">Peptidoglycan synthesis</keyword>
<protein>
    <recommendedName>
        <fullName evidence="16">Penicillin-binding protein 2</fullName>
    </recommendedName>
</protein>
<evidence type="ECO:0000256" key="9">
    <source>
        <dbReference type="ARBA" id="ARBA00023136"/>
    </source>
</evidence>
<dbReference type="PANTHER" id="PTHR30627:SF2">
    <property type="entry name" value="PEPTIDOGLYCAN D,D-TRANSPEPTIDASE MRDA"/>
    <property type="match status" value="1"/>
</dbReference>
<dbReference type="Gene3D" id="3.40.710.10">
    <property type="entry name" value="DD-peptidase/beta-lactamase superfamily"/>
    <property type="match status" value="2"/>
</dbReference>
<dbReference type="SUPFAM" id="SSF56519">
    <property type="entry name" value="Penicillin binding protein dimerisation domain"/>
    <property type="match status" value="1"/>
</dbReference>
<feature type="domain" description="Penicillin-binding protein dimerisation" evidence="13">
    <location>
        <begin position="73"/>
        <end position="303"/>
    </location>
</feature>
<keyword evidence="3" id="KW-1003">Cell membrane</keyword>
<dbReference type="GO" id="GO:0008360">
    <property type="term" value="P:regulation of cell shape"/>
    <property type="evidence" value="ECO:0007669"/>
    <property type="project" value="UniProtKB-KW"/>
</dbReference>
<evidence type="ECO:0000256" key="4">
    <source>
        <dbReference type="ARBA" id="ARBA00022645"/>
    </source>
</evidence>
<dbReference type="AlphaFoldDB" id="A0A0C1C4S9"/>
<name>A0A0C1C4S9_9BACT</name>
<dbReference type="InterPro" id="IPR050515">
    <property type="entry name" value="Beta-lactam/transpept"/>
</dbReference>
<keyword evidence="4" id="KW-0378">Hydrolase</keyword>
<dbReference type="InterPro" id="IPR005311">
    <property type="entry name" value="PBP_dimer"/>
</dbReference>
<dbReference type="GO" id="GO:0005886">
    <property type="term" value="C:plasma membrane"/>
    <property type="evidence" value="ECO:0007669"/>
    <property type="project" value="UniProtKB-SubCell"/>
</dbReference>
<evidence type="ECO:0000256" key="7">
    <source>
        <dbReference type="ARBA" id="ARBA00022984"/>
    </source>
</evidence>
<feature type="domain" description="Penicillin-binding protein transpeptidase" evidence="12">
    <location>
        <begin position="854"/>
        <end position="1012"/>
    </location>
</feature>
<gene>
    <name evidence="14" type="ORF">DB43_AS00450</name>
</gene>
<dbReference type="Pfam" id="PF00905">
    <property type="entry name" value="Transpeptidase"/>
    <property type="match status" value="1"/>
</dbReference>
<keyword evidence="6" id="KW-0133">Cell shape</keyword>
<dbReference type="SUPFAM" id="SSF56601">
    <property type="entry name" value="beta-lactamase/transpeptidase-like"/>
    <property type="match status" value="2"/>
</dbReference>
<dbReference type="Proteomes" id="UP000031307">
    <property type="component" value="Unassembled WGS sequence"/>
</dbReference>
<organism evidence="14 15">
    <name type="scientific">Parachlamydia acanthamoebae</name>
    <dbReference type="NCBI Taxonomy" id="83552"/>
    <lineage>
        <taxon>Bacteria</taxon>
        <taxon>Pseudomonadati</taxon>
        <taxon>Chlamydiota</taxon>
        <taxon>Chlamydiia</taxon>
        <taxon>Parachlamydiales</taxon>
        <taxon>Parachlamydiaceae</taxon>
        <taxon>Parachlamydia</taxon>
    </lineage>
</organism>
<dbReference type="GO" id="GO:0071555">
    <property type="term" value="P:cell wall organization"/>
    <property type="evidence" value="ECO:0007669"/>
    <property type="project" value="UniProtKB-KW"/>
</dbReference>
<evidence type="ECO:0000256" key="2">
    <source>
        <dbReference type="ARBA" id="ARBA00004236"/>
    </source>
</evidence>
<evidence type="ECO:0000256" key="10">
    <source>
        <dbReference type="ARBA" id="ARBA00023316"/>
    </source>
</evidence>
<keyword evidence="4" id="KW-0645">Protease</keyword>
<dbReference type="GO" id="GO:0008658">
    <property type="term" value="F:penicillin binding"/>
    <property type="evidence" value="ECO:0007669"/>
    <property type="project" value="InterPro"/>
</dbReference>
<dbReference type="Pfam" id="PF03717">
    <property type="entry name" value="PBP_dimer"/>
    <property type="match status" value="1"/>
</dbReference>
<keyword evidence="10" id="KW-0961">Cell wall biogenesis/degradation</keyword>
<evidence type="ECO:0000256" key="1">
    <source>
        <dbReference type="ARBA" id="ARBA00004167"/>
    </source>
</evidence>
<dbReference type="InterPro" id="IPR001460">
    <property type="entry name" value="PCN-bd_Tpept"/>
</dbReference>
<keyword evidence="4" id="KW-0121">Carboxypeptidase</keyword>
<dbReference type="PATRIC" id="fig|83552.4.peg.2749"/>
<reference evidence="14 15" key="1">
    <citation type="journal article" date="2014" name="Mol. Biol. Evol.">
        <title>Massive expansion of Ubiquitination-related gene families within the Chlamydiae.</title>
        <authorList>
            <person name="Domman D."/>
            <person name="Collingro A."/>
            <person name="Lagkouvardos I."/>
            <person name="Gehre L."/>
            <person name="Weinmaier T."/>
            <person name="Rattei T."/>
            <person name="Subtil A."/>
            <person name="Horn M."/>
        </authorList>
    </citation>
    <scope>NUCLEOTIDE SEQUENCE [LARGE SCALE GENOMIC DNA]</scope>
    <source>
        <strain evidence="14 15">OEW1</strain>
    </source>
</reference>
<dbReference type="Gene3D" id="3.90.1310.10">
    <property type="entry name" value="Penicillin-binding protein 2a (Domain 2)"/>
    <property type="match status" value="1"/>
</dbReference>
<dbReference type="EMBL" id="JSAM01000129">
    <property type="protein sequence ID" value="KIA76175.1"/>
    <property type="molecule type" value="Genomic_DNA"/>
</dbReference>
<dbReference type="InterPro" id="IPR012338">
    <property type="entry name" value="Beta-lactam/transpept-like"/>
</dbReference>
<evidence type="ECO:0008006" key="16">
    <source>
        <dbReference type="Google" id="ProtNLM"/>
    </source>
</evidence>
<keyword evidence="5 11" id="KW-0812">Transmembrane</keyword>
<sequence length="1154" mass="131896">MGIGMAKNREPRRFYRPSIQNLDIPAKANRVLNVILVALLLVIVRVWHLSVVQYEDRLESSSRPQKKVVLEASKRGTIRDRFNIPLAVNKIQYNAAIVYAELQQIPSTSTVYGADGKKTKVYKRKEYIEKLTQILGKELQLDPNWIEDIIYSKAAFQYHVPFVIKREITEQEYYRLKGLESEWLGIHVMCVPRRYYPQGKIGSDIIGYMGSISKEKYEGILAKISELKEYIHKEESGEDPFLPDGFDSSQQVRQALVELEEHAYTINDWVGKTGIESQFEADLRGYHGKKFYHSDARGNFLKELPGSTEPLSGRRFLLTISSELQSYAEQLLAQNEQIRKVRVTKEDSVNLTTREPWIKGGSIVAMDPTSGEILAMATYPRFDPNDFISSSHKTIGKQKRANVLRWLENETYIADIWNQRRPFEREFYDKKKEEFYEEGIMMEWEQFLSMILPPDNAVRTPLQKIKNIKLAVEFLNHIEALIQLCEDCRLPAILNQLYREDGHILLGKALPAMEKEALLRKIRENQEAIQALKQKLSPYFESLPTNYDKILLVDICRLAVQEQAFSPELLAAVGDQTLVFYCDASAAQVGLMEGICAISKELFHKVDFADWRKQNQQVFLKQKRLEEKQAKQYARPYLDLLDRQERVLFNEFWDQNKWDLVSVFLTGKCGAVDEKTAVYVEHLNQMRLEVKDGLHTEEKWFMAYAKLQKALKTIPASLIPDYLKTMRGYHDLTRPLFGSYRMLRKSGAQCHLEKDLAAGFYPKYGFGYGRSQAFRQAATQGSIFKLITGYEALRQRYMLLDGQAYTYQDLNPLTLDDRVFRKGKELFVGFTEEGKALPQHYKGGRLPKSLSSQIGKIDIKRAIETSSNPYFCLLAGDIFQDPNDLARAAQDFSYGCATGIDLPGEISGNVPKDLASNRTGLYATAIGQHTLIVTPLQTAVMLSSLANGGKILKPKIVRMAAGKKLEVGGILKPCEENAKSHVEWLPTIVKKEVFMPTAIRKILLEGLQQVNAHLYKNSMPALSKLYQGHPEVIQSFLELKEQMIGKSSTAESVENLDLDFRFGTNIYNHVWFGSISFDPKHANGYESNRFVYRDPFGNPELVVVVYLRYGALGKEAAPLGAQMVKKWREIKNRHSGEFLLNSPLTVKNPNKESI</sequence>